<dbReference type="PROSITE" id="PS51186">
    <property type="entry name" value="GNAT"/>
    <property type="match status" value="1"/>
</dbReference>
<keyword evidence="3" id="KW-1185">Reference proteome</keyword>
<dbReference type="OrthoDB" id="9798081at2"/>
<protein>
    <submittedName>
        <fullName evidence="2">Acetyltransferase</fullName>
    </submittedName>
</protein>
<dbReference type="PANTHER" id="PTHR43792">
    <property type="entry name" value="GNAT FAMILY, PUTATIVE (AFU_ORTHOLOGUE AFUA_3G00765)-RELATED-RELATED"/>
    <property type="match status" value="1"/>
</dbReference>
<keyword evidence="2" id="KW-0808">Transferase</keyword>
<evidence type="ECO:0000259" key="1">
    <source>
        <dbReference type="PROSITE" id="PS51186"/>
    </source>
</evidence>
<dbReference type="PANTHER" id="PTHR43792:SF9">
    <property type="entry name" value="RIBOSOMAL-PROTEIN-ALANINE ACETYLTRANSFERASE"/>
    <property type="match status" value="1"/>
</dbReference>
<accession>A0A0R1K6K9</accession>
<organism evidence="2 3">
    <name type="scientific">Companilactobacillus nodensis DSM 19682 = JCM 14932 = NBRC 107160</name>
    <dbReference type="NCBI Taxonomy" id="1423775"/>
    <lineage>
        <taxon>Bacteria</taxon>
        <taxon>Bacillati</taxon>
        <taxon>Bacillota</taxon>
        <taxon>Bacilli</taxon>
        <taxon>Lactobacillales</taxon>
        <taxon>Lactobacillaceae</taxon>
        <taxon>Companilactobacillus</taxon>
    </lineage>
</organism>
<proteinExistence type="predicted"/>
<evidence type="ECO:0000313" key="2">
    <source>
        <dbReference type="EMBL" id="KRK79254.1"/>
    </source>
</evidence>
<dbReference type="GO" id="GO:0005737">
    <property type="term" value="C:cytoplasm"/>
    <property type="evidence" value="ECO:0007669"/>
    <property type="project" value="TreeGrafter"/>
</dbReference>
<feature type="domain" description="N-acetyltransferase" evidence="1">
    <location>
        <begin position="14"/>
        <end position="181"/>
    </location>
</feature>
<name>A0A0R1K6K9_9LACO</name>
<reference evidence="2 3" key="1">
    <citation type="journal article" date="2015" name="Genome Announc.">
        <title>Expanding the biotechnology potential of lactobacilli through comparative genomics of 213 strains and associated genera.</title>
        <authorList>
            <person name="Sun Z."/>
            <person name="Harris H.M."/>
            <person name="McCann A."/>
            <person name="Guo C."/>
            <person name="Argimon S."/>
            <person name="Zhang W."/>
            <person name="Yang X."/>
            <person name="Jeffery I.B."/>
            <person name="Cooney J.C."/>
            <person name="Kagawa T.F."/>
            <person name="Liu W."/>
            <person name="Song Y."/>
            <person name="Salvetti E."/>
            <person name="Wrobel A."/>
            <person name="Rasinkangas P."/>
            <person name="Parkhill J."/>
            <person name="Rea M.C."/>
            <person name="O'Sullivan O."/>
            <person name="Ritari J."/>
            <person name="Douillard F.P."/>
            <person name="Paul Ross R."/>
            <person name="Yang R."/>
            <person name="Briner A.E."/>
            <person name="Felis G.E."/>
            <person name="de Vos W.M."/>
            <person name="Barrangou R."/>
            <person name="Klaenhammer T.R."/>
            <person name="Caufield P.W."/>
            <person name="Cui Y."/>
            <person name="Zhang H."/>
            <person name="O'Toole P.W."/>
        </authorList>
    </citation>
    <scope>NUCLEOTIDE SEQUENCE [LARGE SCALE GENOMIC DNA]</scope>
    <source>
        <strain evidence="2 3">DSM 19682</strain>
    </source>
</reference>
<dbReference type="PATRIC" id="fig|1423775.4.peg.1651"/>
<comment type="caution">
    <text evidence="2">The sequence shown here is derived from an EMBL/GenBank/DDBJ whole genome shotgun (WGS) entry which is preliminary data.</text>
</comment>
<sequence>MNNVGTIPLETKRLMLRRLNLNDAQQMYDNWASDSEITKYLSWPAYDSIEQARAFLDYRTDSYRDPCTYDWGIVVKETKQLIGTISAVDFSGKVSSVEIGYVIGRNWWHEGYMTEALKKIISFFFTNTDVNRIEACHDCDNPNSGRVMHKCGMSFEGILRSRGYNNNGICDEAVYSILRTEYE</sequence>
<dbReference type="InterPro" id="IPR016181">
    <property type="entry name" value="Acyl_CoA_acyltransferase"/>
</dbReference>
<dbReference type="SUPFAM" id="SSF55729">
    <property type="entry name" value="Acyl-CoA N-acyltransferases (Nat)"/>
    <property type="match status" value="1"/>
</dbReference>
<gene>
    <name evidence="2" type="ORF">FD03_GL001620</name>
</gene>
<dbReference type="AlphaFoldDB" id="A0A0R1K6K9"/>
<dbReference type="EMBL" id="AZDZ01000019">
    <property type="protein sequence ID" value="KRK79254.1"/>
    <property type="molecule type" value="Genomic_DNA"/>
</dbReference>
<evidence type="ECO:0000313" key="3">
    <source>
        <dbReference type="Proteomes" id="UP000051248"/>
    </source>
</evidence>
<dbReference type="eggNOG" id="COG1670">
    <property type="taxonomic scope" value="Bacteria"/>
</dbReference>
<dbReference type="InterPro" id="IPR051531">
    <property type="entry name" value="N-acetyltransferase"/>
</dbReference>
<dbReference type="RefSeq" id="WP_025023150.1">
    <property type="nucleotide sequence ID" value="NZ_AZDZ01000019.1"/>
</dbReference>
<dbReference type="Pfam" id="PF13302">
    <property type="entry name" value="Acetyltransf_3"/>
    <property type="match status" value="1"/>
</dbReference>
<dbReference type="GO" id="GO:0008999">
    <property type="term" value="F:protein-N-terminal-alanine acetyltransferase activity"/>
    <property type="evidence" value="ECO:0007669"/>
    <property type="project" value="TreeGrafter"/>
</dbReference>
<dbReference type="Proteomes" id="UP000051248">
    <property type="component" value="Unassembled WGS sequence"/>
</dbReference>
<dbReference type="STRING" id="1423775.FD03_GL001620"/>
<dbReference type="InterPro" id="IPR000182">
    <property type="entry name" value="GNAT_dom"/>
</dbReference>
<dbReference type="Gene3D" id="3.40.630.30">
    <property type="match status" value="1"/>
</dbReference>